<dbReference type="Gene3D" id="3.30.565.10">
    <property type="entry name" value="Histidine kinase-like ATPase, C-terminal domain"/>
    <property type="match status" value="1"/>
</dbReference>
<feature type="transmembrane region" description="Helical" evidence="1">
    <location>
        <begin position="187"/>
        <end position="207"/>
    </location>
</feature>
<feature type="domain" description="Sensor histidine kinase NatK-like C-terminal" evidence="2">
    <location>
        <begin position="317"/>
        <end position="420"/>
    </location>
</feature>
<feature type="transmembrane region" description="Helical" evidence="1">
    <location>
        <begin position="126"/>
        <end position="149"/>
    </location>
</feature>
<feature type="transmembrane region" description="Helical" evidence="1">
    <location>
        <begin position="161"/>
        <end position="181"/>
    </location>
</feature>
<keyword evidence="1" id="KW-1133">Transmembrane helix</keyword>
<feature type="transmembrane region" description="Helical" evidence="1">
    <location>
        <begin position="93"/>
        <end position="120"/>
    </location>
</feature>
<dbReference type="Pfam" id="PF14501">
    <property type="entry name" value="HATPase_c_5"/>
    <property type="match status" value="1"/>
</dbReference>
<keyword evidence="1" id="KW-0812">Transmembrane</keyword>
<dbReference type="Proteomes" id="UP000823990">
    <property type="component" value="Unassembled WGS sequence"/>
</dbReference>
<comment type="caution">
    <text evidence="3">The sequence shown here is derived from an EMBL/GenBank/DDBJ whole genome shotgun (WGS) entry which is preliminary data.</text>
</comment>
<reference evidence="3" key="2">
    <citation type="submission" date="2021-04" db="EMBL/GenBank/DDBJ databases">
        <authorList>
            <person name="Gilroy R."/>
        </authorList>
    </citation>
    <scope>NUCLEOTIDE SEQUENCE</scope>
    <source>
        <strain evidence="3">12435</strain>
    </source>
</reference>
<feature type="transmembrane region" description="Helical" evidence="1">
    <location>
        <begin position="35"/>
        <end position="56"/>
    </location>
</feature>
<sequence length="424" mass="46914">MIDLLFSRYGQTNNFFYLFAFVLALCLGCEKRRHFALRAAAGLVAGTALAYLYSFIPGSANTMALLYIVKYFLCFFMVYLCMEAAYKSRAGRLLYFSICGYSFQHLAYSLALIAGALFSIEVGTRLYVLAEFLVTAATFAFMFFVYRRLIAPAAAFVEDKLLLPFALLLTFAVVMSVLGFGQNDRTVRMLLGGYAALLCVTLLYAMYKIARASLAVAEKQTVQALSAKQKEQYDAYRKNIDYINAKCHDLKKQIGYLRGNVSDEKITEMQRAISIYDTAADTGCKTLDVILSEKGLQCEREKISFTYMADGSLVDFMDPVDICAIFCNLLDNAAEAASAVPDPERRIITLRVTRMGNLAHIAVGNSCVSAPKGGDFATTKADKTLHGFGLKSVRASVSAYDGEMKIYARDGTFDVDILIPLRAE</sequence>
<keyword evidence="1" id="KW-0472">Membrane</keyword>
<protein>
    <submittedName>
        <fullName evidence="3">ATP-binding protein</fullName>
    </submittedName>
</protein>
<dbReference type="GO" id="GO:0005524">
    <property type="term" value="F:ATP binding"/>
    <property type="evidence" value="ECO:0007669"/>
    <property type="project" value="UniProtKB-KW"/>
</dbReference>
<organism evidence="3 4">
    <name type="scientific">Candidatus Protoclostridium stercorigallinarum</name>
    <dbReference type="NCBI Taxonomy" id="2838741"/>
    <lineage>
        <taxon>Bacteria</taxon>
        <taxon>Bacillati</taxon>
        <taxon>Bacillota</taxon>
        <taxon>Clostridia</taxon>
        <taxon>Candidatus Protoclostridium</taxon>
    </lineage>
</organism>
<feature type="transmembrane region" description="Helical" evidence="1">
    <location>
        <begin position="12"/>
        <end position="28"/>
    </location>
</feature>
<evidence type="ECO:0000313" key="3">
    <source>
        <dbReference type="EMBL" id="HIW02139.1"/>
    </source>
</evidence>
<reference evidence="3" key="1">
    <citation type="journal article" date="2021" name="PeerJ">
        <title>Extensive microbial diversity within the chicken gut microbiome revealed by metagenomics and culture.</title>
        <authorList>
            <person name="Gilroy R."/>
            <person name="Ravi A."/>
            <person name="Getino M."/>
            <person name="Pursley I."/>
            <person name="Horton D.L."/>
            <person name="Alikhan N.F."/>
            <person name="Baker D."/>
            <person name="Gharbi K."/>
            <person name="Hall N."/>
            <person name="Watson M."/>
            <person name="Adriaenssens E.M."/>
            <person name="Foster-Nyarko E."/>
            <person name="Jarju S."/>
            <person name="Secka A."/>
            <person name="Antonio M."/>
            <person name="Oren A."/>
            <person name="Chaudhuri R.R."/>
            <person name="La Ragione R."/>
            <person name="Hildebrand F."/>
            <person name="Pallen M.J."/>
        </authorList>
    </citation>
    <scope>NUCLEOTIDE SEQUENCE</scope>
    <source>
        <strain evidence="3">12435</strain>
    </source>
</reference>
<evidence type="ECO:0000313" key="4">
    <source>
        <dbReference type="Proteomes" id="UP000823990"/>
    </source>
</evidence>
<keyword evidence="3" id="KW-0547">Nucleotide-binding</keyword>
<evidence type="ECO:0000256" key="1">
    <source>
        <dbReference type="SAM" id="Phobius"/>
    </source>
</evidence>
<dbReference type="InterPro" id="IPR036890">
    <property type="entry name" value="HATPase_C_sf"/>
</dbReference>
<dbReference type="InterPro" id="IPR032834">
    <property type="entry name" value="NatK-like_C"/>
</dbReference>
<dbReference type="AlphaFoldDB" id="A0A9D1PYV9"/>
<accession>A0A9D1PYV9</accession>
<gene>
    <name evidence="3" type="ORF">H9892_02240</name>
</gene>
<dbReference type="EMBL" id="DXHS01000039">
    <property type="protein sequence ID" value="HIW02139.1"/>
    <property type="molecule type" value="Genomic_DNA"/>
</dbReference>
<evidence type="ECO:0000259" key="2">
    <source>
        <dbReference type="Pfam" id="PF14501"/>
    </source>
</evidence>
<dbReference type="SUPFAM" id="SSF55874">
    <property type="entry name" value="ATPase domain of HSP90 chaperone/DNA topoisomerase II/histidine kinase"/>
    <property type="match status" value="1"/>
</dbReference>
<dbReference type="CDD" id="cd16935">
    <property type="entry name" value="HATPase_AgrC-ComD-like"/>
    <property type="match status" value="1"/>
</dbReference>
<name>A0A9D1PYV9_9FIRM</name>
<proteinExistence type="predicted"/>
<feature type="transmembrane region" description="Helical" evidence="1">
    <location>
        <begin position="62"/>
        <end position="81"/>
    </location>
</feature>
<keyword evidence="3" id="KW-0067">ATP-binding</keyword>